<keyword evidence="6" id="KW-0418">Kinase</keyword>
<dbReference type="OrthoDB" id="9628807at2759"/>
<dbReference type="STRING" id="151549.A0A4C1VNX9"/>
<dbReference type="GO" id="GO:0016301">
    <property type="term" value="F:kinase activity"/>
    <property type="evidence" value="ECO:0007669"/>
    <property type="project" value="UniProtKB-KW"/>
</dbReference>
<evidence type="ECO:0000256" key="2">
    <source>
        <dbReference type="ARBA" id="ARBA00008485"/>
    </source>
</evidence>
<evidence type="ECO:0000256" key="5">
    <source>
        <dbReference type="SAM" id="MobiDB-lite"/>
    </source>
</evidence>
<feature type="region of interest" description="Disordered" evidence="5">
    <location>
        <begin position="58"/>
        <end position="84"/>
    </location>
</feature>
<organism evidence="6 7">
    <name type="scientific">Eumeta variegata</name>
    <name type="common">Bagworm moth</name>
    <name type="synonym">Eumeta japonica</name>
    <dbReference type="NCBI Taxonomy" id="151549"/>
    <lineage>
        <taxon>Eukaryota</taxon>
        <taxon>Metazoa</taxon>
        <taxon>Ecdysozoa</taxon>
        <taxon>Arthropoda</taxon>
        <taxon>Hexapoda</taxon>
        <taxon>Insecta</taxon>
        <taxon>Pterygota</taxon>
        <taxon>Neoptera</taxon>
        <taxon>Endopterygota</taxon>
        <taxon>Lepidoptera</taxon>
        <taxon>Glossata</taxon>
        <taxon>Ditrysia</taxon>
        <taxon>Tineoidea</taxon>
        <taxon>Psychidae</taxon>
        <taxon>Oiketicinae</taxon>
        <taxon>Eumeta</taxon>
    </lineage>
</organism>
<keyword evidence="3" id="KW-0597">Phosphoprotein</keyword>
<comment type="subcellular location">
    <subcellularLocation>
        <location evidence="1">Nucleus</location>
    </subcellularLocation>
</comment>
<evidence type="ECO:0000256" key="1">
    <source>
        <dbReference type="ARBA" id="ARBA00004123"/>
    </source>
</evidence>
<dbReference type="GO" id="GO:0005737">
    <property type="term" value="C:cytoplasm"/>
    <property type="evidence" value="ECO:0007669"/>
    <property type="project" value="TreeGrafter"/>
</dbReference>
<reference evidence="6 7" key="1">
    <citation type="journal article" date="2019" name="Commun. Biol.">
        <title>The bagworm genome reveals a unique fibroin gene that provides high tensile strength.</title>
        <authorList>
            <person name="Kono N."/>
            <person name="Nakamura H."/>
            <person name="Ohtoshi R."/>
            <person name="Tomita M."/>
            <person name="Numata K."/>
            <person name="Arakawa K."/>
        </authorList>
    </citation>
    <scope>NUCLEOTIDE SEQUENCE [LARGE SCALE GENOMIC DNA]</scope>
</reference>
<protein>
    <submittedName>
        <fullName evidence="6">Cyclin-dependent kinase 2-associated protein 1</fullName>
    </submittedName>
</protein>
<proteinExistence type="inferred from homology"/>
<accession>A0A4C1VNX9</accession>
<gene>
    <name evidence="6" type="primary">CDK2AP1</name>
    <name evidence="6" type="ORF">EVAR_29099_1</name>
</gene>
<name>A0A4C1VNX9_EUMVA</name>
<dbReference type="GO" id="GO:0005634">
    <property type="term" value="C:nucleus"/>
    <property type="evidence" value="ECO:0007669"/>
    <property type="project" value="UniProtKB-SubCell"/>
</dbReference>
<feature type="compositionally biased region" description="Polar residues" evidence="5">
    <location>
        <begin position="65"/>
        <end position="83"/>
    </location>
</feature>
<comment type="similarity">
    <text evidence="2">Belongs to the CDK2AP family.</text>
</comment>
<dbReference type="AlphaFoldDB" id="A0A4C1VNX9"/>
<evidence type="ECO:0000256" key="3">
    <source>
        <dbReference type="ARBA" id="ARBA00022553"/>
    </source>
</evidence>
<dbReference type="EMBL" id="BGZK01000372">
    <property type="protein sequence ID" value="GBP39869.1"/>
    <property type="molecule type" value="Genomic_DNA"/>
</dbReference>
<evidence type="ECO:0000256" key="4">
    <source>
        <dbReference type="ARBA" id="ARBA00023242"/>
    </source>
</evidence>
<dbReference type="Proteomes" id="UP000299102">
    <property type="component" value="Unassembled WGS sequence"/>
</dbReference>
<keyword evidence="7" id="KW-1185">Reference proteome</keyword>
<sequence>MYNIVIVFRIIDDYVLCENCHYMFIILGRVIMEAMDIQAVESKLSDVTVTAIPMSAKNTHKDVNHGSNSHTTISTVPAASPSSLGKDKDNGVSKYAQLLAVIEEMGKEVRPSYSGSRSSAERLKRGIVHARILVRECLIETERFSSRVMSYIWEGKAKWTTAYSADSVEWCPLKKYADVLVCGTYQLDDNQNTQQNLARVRTAFGNAAPCKTTIYNWFTEFKRGRVNLSDEFPNSRPSTAVSNKNIDTVCIMIEIGRHVTYHEIRASLGIGMSQIQ</sequence>
<dbReference type="Pfam" id="PF09806">
    <property type="entry name" value="CDK2AP"/>
    <property type="match status" value="2"/>
</dbReference>
<dbReference type="Gene3D" id="6.10.140.1300">
    <property type="match status" value="1"/>
</dbReference>
<comment type="caution">
    <text evidence="6">The sequence shown here is derived from an EMBL/GenBank/DDBJ whole genome shotgun (WGS) entry which is preliminary data.</text>
</comment>
<dbReference type="InterPro" id="IPR017266">
    <property type="entry name" value="DOC_1/2"/>
</dbReference>
<keyword evidence="6" id="KW-0808">Transferase</keyword>
<evidence type="ECO:0000313" key="7">
    <source>
        <dbReference type="Proteomes" id="UP000299102"/>
    </source>
</evidence>
<dbReference type="PANTHER" id="PTHR22607:SF3">
    <property type="entry name" value="CDK2-ASSOCIATED PROTEIN 1, ISOFORM B"/>
    <property type="match status" value="1"/>
</dbReference>
<evidence type="ECO:0000313" key="6">
    <source>
        <dbReference type="EMBL" id="GBP39869.1"/>
    </source>
</evidence>
<keyword evidence="4" id="KW-0539">Nucleus</keyword>
<dbReference type="PANTHER" id="PTHR22607">
    <property type="entry name" value="DELETED IN ORAL CANCER 1/CDK2-ASSOCIATED PROTEIN 1"/>
    <property type="match status" value="1"/>
</dbReference>